<keyword evidence="5" id="KW-0175">Coiled coil</keyword>
<evidence type="ECO:0000256" key="1">
    <source>
        <dbReference type="ARBA" id="ARBA00022468"/>
    </source>
</evidence>
<dbReference type="Gene3D" id="3.30.60.20">
    <property type="match status" value="2"/>
</dbReference>
<dbReference type="GeneID" id="100372481"/>
<feature type="domain" description="Phorbol-ester/DAG-type" evidence="7">
    <location>
        <begin position="13"/>
        <end position="64"/>
    </location>
</feature>
<evidence type="ECO:0000256" key="5">
    <source>
        <dbReference type="SAM" id="Coils"/>
    </source>
</evidence>
<keyword evidence="10" id="KW-1185">Reference proteome</keyword>
<evidence type="ECO:0000256" key="2">
    <source>
        <dbReference type="ARBA" id="ARBA00022723"/>
    </source>
</evidence>
<feature type="domain" description="SH2" evidence="6">
    <location>
        <begin position="462"/>
        <end position="557"/>
    </location>
</feature>
<evidence type="ECO:0000259" key="6">
    <source>
        <dbReference type="PROSITE" id="PS50001"/>
    </source>
</evidence>
<dbReference type="Pfam" id="PF16454">
    <property type="entry name" value="PI3K_P85_iSH2"/>
    <property type="match status" value="1"/>
</dbReference>
<dbReference type="Pfam" id="PF00017">
    <property type="entry name" value="SH2"/>
    <property type="match status" value="2"/>
</dbReference>
<dbReference type="CDD" id="cd20829">
    <property type="entry name" value="C1_PIK3R-like_rpt1"/>
    <property type="match status" value="1"/>
</dbReference>
<evidence type="ECO:0000256" key="3">
    <source>
        <dbReference type="ARBA" id="ARBA00022833"/>
    </source>
</evidence>
<reference evidence="11" key="1">
    <citation type="submission" date="2025-08" db="UniProtKB">
        <authorList>
            <consortium name="RefSeq"/>
        </authorList>
    </citation>
    <scope>IDENTIFICATION</scope>
    <source>
        <tissue evidence="11">Testes</tissue>
    </source>
</reference>
<dbReference type="SMART" id="SM00109">
    <property type="entry name" value="C1"/>
    <property type="match status" value="2"/>
</dbReference>
<organism evidence="10 11">
    <name type="scientific">Saccoglossus kowalevskii</name>
    <name type="common">Acorn worm</name>
    <dbReference type="NCBI Taxonomy" id="10224"/>
    <lineage>
        <taxon>Eukaryota</taxon>
        <taxon>Metazoa</taxon>
        <taxon>Hemichordata</taxon>
        <taxon>Enteropneusta</taxon>
        <taxon>Harrimaniidae</taxon>
        <taxon>Saccoglossus</taxon>
    </lineage>
</organism>
<feature type="domain" description="SAM" evidence="8">
    <location>
        <begin position="84"/>
        <end position="138"/>
    </location>
</feature>
<dbReference type="SUPFAM" id="SSF55550">
    <property type="entry name" value="SH2 domain"/>
    <property type="match status" value="2"/>
</dbReference>
<proteinExistence type="predicted"/>
<dbReference type="InterPro" id="IPR051854">
    <property type="entry name" value="Rho-type_GAP"/>
</dbReference>
<feature type="domain" description="SH2" evidence="6">
    <location>
        <begin position="748"/>
        <end position="842"/>
    </location>
</feature>
<keyword evidence="2" id="KW-0479">Metal-binding</keyword>
<dbReference type="RefSeq" id="XP_006819735.1">
    <property type="nucleotide sequence ID" value="XM_006819672.1"/>
</dbReference>
<dbReference type="SUPFAM" id="SSF48350">
    <property type="entry name" value="GTPase activation domain, GAP"/>
    <property type="match status" value="1"/>
</dbReference>
<dbReference type="PRINTS" id="PR00678">
    <property type="entry name" value="PI3KINASEP85"/>
</dbReference>
<dbReference type="PROSITE" id="PS00479">
    <property type="entry name" value="ZF_DAG_PE_1"/>
    <property type="match status" value="1"/>
</dbReference>
<feature type="domain" description="Phorbol-ester/DAG-type" evidence="7">
    <location>
        <begin position="172"/>
        <end position="222"/>
    </location>
</feature>
<dbReference type="Proteomes" id="UP000694865">
    <property type="component" value="Unplaced"/>
</dbReference>
<gene>
    <name evidence="11" type="primary">LOC100372481</name>
</gene>
<dbReference type="Gene3D" id="1.10.150.50">
    <property type="entry name" value="Transcription Factor, Ets-1"/>
    <property type="match status" value="1"/>
</dbReference>
<evidence type="ECO:0000259" key="8">
    <source>
        <dbReference type="PROSITE" id="PS50105"/>
    </source>
</evidence>
<dbReference type="InterPro" id="IPR046349">
    <property type="entry name" value="C1-like_sf"/>
</dbReference>
<evidence type="ECO:0000313" key="11">
    <source>
        <dbReference type="RefSeq" id="XP_006819735.1"/>
    </source>
</evidence>
<dbReference type="PROSITE" id="PS50105">
    <property type="entry name" value="SAM_DOMAIN"/>
    <property type="match status" value="1"/>
</dbReference>
<dbReference type="PRINTS" id="PR00401">
    <property type="entry name" value="SH2DOMAIN"/>
</dbReference>
<dbReference type="InterPro" id="IPR036860">
    <property type="entry name" value="SH2_dom_sf"/>
</dbReference>
<evidence type="ECO:0000256" key="4">
    <source>
        <dbReference type="PROSITE-ProRule" id="PRU00191"/>
    </source>
</evidence>
<keyword evidence="4" id="KW-0727">SH2 domain</keyword>
<dbReference type="SUPFAM" id="SSF57889">
    <property type="entry name" value="Cysteine-rich domain"/>
    <property type="match status" value="2"/>
</dbReference>
<dbReference type="PROSITE" id="PS50081">
    <property type="entry name" value="ZF_DAG_PE_2"/>
    <property type="match status" value="2"/>
</dbReference>
<dbReference type="Pfam" id="PF00130">
    <property type="entry name" value="C1_1"/>
    <property type="match status" value="1"/>
</dbReference>
<dbReference type="PANTHER" id="PTHR46075:SF5">
    <property type="entry name" value="PHOSPHATIDYLINOSITOL 3-KINASE REGULATORY SUBUNIT ALPHA"/>
    <property type="match status" value="1"/>
</dbReference>
<dbReference type="InterPro" id="IPR000980">
    <property type="entry name" value="SH2"/>
</dbReference>
<dbReference type="CDD" id="cd09942">
    <property type="entry name" value="SH2_nSH2_p85_like"/>
    <property type="match status" value="1"/>
</dbReference>
<dbReference type="Gene3D" id="3.30.505.10">
    <property type="entry name" value="SH2 domain"/>
    <property type="match status" value="2"/>
</dbReference>
<dbReference type="SMART" id="SM00454">
    <property type="entry name" value="SAM"/>
    <property type="match status" value="1"/>
</dbReference>
<dbReference type="PANTHER" id="PTHR46075">
    <property type="entry name" value="CHIMERIN FAMILY MEMBER"/>
    <property type="match status" value="1"/>
</dbReference>
<dbReference type="InterPro" id="IPR013761">
    <property type="entry name" value="SAM/pointed_sf"/>
</dbReference>
<dbReference type="Gene3D" id="1.10.555.10">
    <property type="entry name" value="Rho GTPase activation protein"/>
    <property type="match status" value="1"/>
</dbReference>
<keyword evidence="1" id="KW-0343">GTPase activation</keyword>
<dbReference type="Gene3D" id="1.10.287.1490">
    <property type="match status" value="1"/>
</dbReference>
<evidence type="ECO:0000313" key="10">
    <source>
        <dbReference type="Proteomes" id="UP000694865"/>
    </source>
</evidence>
<sequence>MMPVMYTYATPRGHNITDAYFITPQLCRHCKDYIWSNGKASKLCELCHCVFHEVCSLHAPKYRCERNDVSVPEYSHVYVPVSQWSRDQVLEWMAVTDLYRYADLFKTKEIDGAKLESLDDQTLMRMGILDEFRRQCILITRDELCRGSSITREATSTYSSAVGDEANRPASDHQFQEHSFSSLQWCDKCNKFMFGLVRQGLQCQVCGFSCHRCCAMNGLPVCLVDTKERSRRDSYGPESIFNQDLTMQFDPSEAEAPLVVIKCIEMVEERGMDVELIYRQNVSTLAINKIKQAFNVEVQHVNLAAYDIHCIAATLKMYFSELPNPLIPSEMYADFVSASSIRDDSDSTARLLELTNQLSEHHKCTLEYLLRHLNRVCQHPHNKMTAKNLASIFCHSLLWPPRETMLQVLQNSDAHRRIMELLIKRGVLSEEDALPERPPPIPPRGREKSIDMSPRSLEEAEWYWGDISRDYVNEVLKDTLDGTFLVRDATNKASGGYTLTLRKGGSNKLIKIYHRNGNYGFSEPLGFKSVIDLIDHYRDVSLAQYNKKLDVRLLHPASKKTEQPEGQDSDIEKVKEKLHEINDEYKDKTESYDKLYEMYNKSTQEIQLRRQALEAFNETVKVFEEQIKVHESHHKDAIPAEERQKLMENFRLLQLRLDDILSKKEQLEQELKRQAEENRNLDREMNSLKPDILQLRKLRDQYVMWLGAKGVRHDDINFLLGVSSRNEVPQDQMAFDVDSLPHHEESLWFFPNISRQEATDMLTNKPNGTFLIRTASRSGSYACSLVANGEVRHCVINKTQNGYGFAEPYTIYHSLKELVLHYQQNTLALHNDQLDTNLSYPVGVPTPLNEPDLPR</sequence>
<keyword evidence="3" id="KW-0862">Zinc</keyword>
<evidence type="ECO:0000259" key="7">
    <source>
        <dbReference type="PROSITE" id="PS50081"/>
    </source>
</evidence>
<dbReference type="PROSITE" id="PS50238">
    <property type="entry name" value="RHOGAP"/>
    <property type="match status" value="1"/>
</dbReference>
<dbReference type="CDD" id="cd12923">
    <property type="entry name" value="iSH2_PI3K_IA_R"/>
    <property type="match status" value="1"/>
</dbReference>
<dbReference type="InterPro" id="IPR001660">
    <property type="entry name" value="SAM"/>
</dbReference>
<feature type="domain" description="Rho-GAP" evidence="9">
    <location>
        <begin position="243"/>
        <end position="430"/>
    </location>
</feature>
<dbReference type="Pfam" id="PF00620">
    <property type="entry name" value="RhoGAP"/>
    <property type="match status" value="1"/>
</dbReference>
<protein>
    <submittedName>
        <fullName evidence="11">Phosphatidylinositol 3-kinase regulatory subunit alpha-like</fullName>
    </submittedName>
</protein>
<dbReference type="InterPro" id="IPR032498">
    <property type="entry name" value="PI3K_P85_iSH2"/>
</dbReference>
<dbReference type="CDD" id="cd00159">
    <property type="entry name" value="RhoGAP"/>
    <property type="match status" value="1"/>
</dbReference>
<dbReference type="InterPro" id="IPR035022">
    <property type="entry name" value="PI3kinase_P85_nSH2"/>
</dbReference>
<dbReference type="SMART" id="SM00252">
    <property type="entry name" value="SH2"/>
    <property type="match status" value="2"/>
</dbReference>
<dbReference type="SUPFAM" id="SSF47769">
    <property type="entry name" value="SAM/Pointed domain"/>
    <property type="match status" value="1"/>
</dbReference>
<dbReference type="InterPro" id="IPR000198">
    <property type="entry name" value="RhoGAP_dom"/>
</dbReference>
<feature type="coiled-coil region" evidence="5">
    <location>
        <begin position="650"/>
        <end position="684"/>
    </location>
</feature>
<dbReference type="InterPro" id="IPR008936">
    <property type="entry name" value="Rho_GTPase_activation_prot"/>
</dbReference>
<dbReference type="InterPro" id="IPR002219">
    <property type="entry name" value="PKC_DAG/PE"/>
</dbReference>
<accession>A0ABM0MI94</accession>
<dbReference type="SMART" id="SM00324">
    <property type="entry name" value="RhoGAP"/>
    <property type="match status" value="1"/>
</dbReference>
<name>A0ABM0MI94_SACKO</name>
<evidence type="ECO:0000259" key="9">
    <source>
        <dbReference type="PROSITE" id="PS50238"/>
    </source>
</evidence>
<dbReference type="Pfam" id="PF00536">
    <property type="entry name" value="SAM_1"/>
    <property type="match status" value="1"/>
</dbReference>
<dbReference type="PROSITE" id="PS50001">
    <property type="entry name" value="SH2"/>
    <property type="match status" value="2"/>
</dbReference>
<dbReference type="CDD" id="cd20830">
    <property type="entry name" value="C1_PIK3R-like_rpt2"/>
    <property type="match status" value="1"/>
</dbReference>